<keyword evidence="3" id="KW-0520">NAD</keyword>
<feature type="domain" description="NAD-dependent epimerase/dehydratase" evidence="4">
    <location>
        <begin position="5"/>
        <end position="191"/>
    </location>
</feature>
<dbReference type="GO" id="GO:0016491">
    <property type="term" value="F:oxidoreductase activity"/>
    <property type="evidence" value="ECO:0007669"/>
    <property type="project" value="UniProtKB-KW"/>
</dbReference>
<dbReference type="Pfam" id="PF01370">
    <property type="entry name" value="Epimerase"/>
    <property type="match status" value="1"/>
</dbReference>
<dbReference type="SUPFAM" id="SSF51735">
    <property type="entry name" value="NAD(P)-binding Rossmann-fold domains"/>
    <property type="match status" value="1"/>
</dbReference>
<dbReference type="RefSeq" id="WP_130282665.1">
    <property type="nucleotide sequence ID" value="NZ_SGXT01000015.1"/>
</dbReference>
<dbReference type="PROSITE" id="PS00061">
    <property type="entry name" value="ADH_SHORT"/>
    <property type="match status" value="1"/>
</dbReference>
<dbReference type="CDD" id="cd08946">
    <property type="entry name" value="SDR_e"/>
    <property type="match status" value="1"/>
</dbReference>
<dbReference type="PANTHER" id="PTHR43103:SF5">
    <property type="entry name" value="4-EPIMERASE, PUTATIVE (AFU_ORTHOLOGUE AFUA_7G00360)-RELATED"/>
    <property type="match status" value="1"/>
</dbReference>
<reference evidence="5 6" key="1">
    <citation type="journal article" date="2015" name="Stand. Genomic Sci.">
        <title>Genomic Encyclopedia of Bacterial and Archaeal Type Strains, Phase III: the genomes of soil and plant-associated and newly described type strains.</title>
        <authorList>
            <person name="Whitman W.B."/>
            <person name="Woyke T."/>
            <person name="Klenk H.P."/>
            <person name="Zhou Y."/>
            <person name="Lilburn T.G."/>
            <person name="Beck B.J."/>
            <person name="De Vos P."/>
            <person name="Vandamme P."/>
            <person name="Eisen J.A."/>
            <person name="Garrity G."/>
            <person name="Hugenholtz P."/>
            <person name="Kyrpides N.C."/>
        </authorList>
    </citation>
    <scope>NUCLEOTIDE SEQUENCE [LARGE SCALE GENOMIC DNA]</scope>
    <source>
        <strain evidence="5 6">AC4r</strain>
    </source>
</reference>
<evidence type="ECO:0000259" key="4">
    <source>
        <dbReference type="Pfam" id="PF01370"/>
    </source>
</evidence>
<protein>
    <submittedName>
        <fullName evidence="5">Nucleoside-diphosphate-sugar epimerase</fullName>
    </submittedName>
</protein>
<dbReference type="PANTHER" id="PTHR43103">
    <property type="entry name" value="NUCLEOSIDE-DIPHOSPHATE-SUGAR EPIMERASE"/>
    <property type="match status" value="1"/>
</dbReference>
<dbReference type="AlphaFoldDB" id="A0A4Q7TIX3"/>
<dbReference type="InterPro" id="IPR036291">
    <property type="entry name" value="NAD(P)-bd_dom_sf"/>
</dbReference>
<evidence type="ECO:0000256" key="3">
    <source>
        <dbReference type="ARBA" id="ARBA00023027"/>
    </source>
</evidence>
<sequence>MTVTLVTGAAGRLGRSVVRVLAERGHRVVAVDRVTDPDSPAEQRILDLGDRDATAALVADVRPDTIVHLAAIAVPFSAPDHETYAVNTGLFFSVLDAALAAGTARVLVASSPTVLGYGAPGGWAPQYLPLDDEHPRAPWNGYAQSKAAVEDLVAMAARQHGDRITVGAFRPCYVVAPEEWRGAPTQQGHTIRERLDDPALSAVALFNYVDARDAGAFVASWAAAPPSATNGLTFFVGAGDSLVREPVAEALARLVPSTAPHIAALAPSDPVFTSARAAELIGWRPERSWRTELVDTDAPTTDAAEEAHR</sequence>
<dbReference type="EMBL" id="SGXT01000015">
    <property type="protein sequence ID" value="RZT59560.1"/>
    <property type="molecule type" value="Genomic_DNA"/>
</dbReference>
<comment type="caution">
    <text evidence="5">The sequence shown here is derived from an EMBL/GenBank/DDBJ whole genome shotgun (WGS) entry which is preliminary data.</text>
</comment>
<dbReference type="InterPro" id="IPR001509">
    <property type="entry name" value="Epimerase_deHydtase"/>
</dbReference>
<evidence type="ECO:0000256" key="1">
    <source>
        <dbReference type="ARBA" id="ARBA00007637"/>
    </source>
</evidence>
<dbReference type="Proteomes" id="UP000292408">
    <property type="component" value="Unassembled WGS sequence"/>
</dbReference>
<evidence type="ECO:0000313" key="5">
    <source>
        <dbReference type="EMBL" id="RZT59560.1"/>
    </source>
</evidence>
<keyword evidence="2" id="KW-0560">Oxidoreductase</keyword>
<name>A0A4Q7TIX3_9MICO</name>
<gene>
    <name evidence="5" type="ORF">EV140_1540</name>
</gene>
<evidence type="ECO:0000256" key="2">
    <source>
        <dbReference type="ARBA" id="ARBA00023002"/>
    </source>
</evidence>
<organism evidence="5 6">
    <name type="scientific">Microcella alkaliphila</name>
    <dbReference type="NCBI Taxonomy" id="279828"/>
    <lineage>
        <taxon>Bacteria</taxon>
        <taxon>Bacillati</taxon>
        <taxon>Actinomycetota</taxon>
        <taxon>Actinomycetes</taxon>
        <taxon>Micrococcales</taxon>
        <taxon>Microbacteriaceae</taxon>
        <taxon>Microcella</taxon>
    </lineage>
</organism>
<evidence type="ECO:0000313" key="6">
    <source>
        <dbReference type="Proteomes" id="UP000292408"/>
    </source>
</evidence>
<accession>A0A4Q7TIX3</accession>
<keyword evidence="6" id="KW-1185">Reference proteome</keyword>
<proteinExistence type="inferred from homology"/>
<dbReference type="OrthoDB" id="9795501at2"/>
<dbReference type="Gene3D" id="3.40.50.720">
    <property type="entry name" value="NAD(P)-binding Rossmann-like Domain"/>
    <property type="match status" value="1"/>
</dbReference>
<dbReference type="InterPro" id="IPR020904">
    <property type="entry name" value="Sc_DH/Rdtase_CS"/>
</dbReference>
<comment type="similarity">
    <text evidence="1">Belongs to the NAD(P)-dependent epimerase/dehydratase family.</text>
</comment>